<evidence type="ECO:0000313" key="2">
    <source>
        <dbReference type="EMBL" id="OGE88872.1"/>
    </source>
</evidence>
<feature type="transmembrane region" description="Helical" evidence="1">
    <location>
        <begin position="46"/>
        <end position="67"/>
    </location>
</feature>
<feature type="transmembrane region" description="Helical" evidence="1">
    <location>
        <begin position="260"/>
        <end position="292"/>
    </location>
</feature>
<comment type="caution">
    <text evidence="2">The sequence shown here is derived from an EMBL/GenBank/DDBJ whole genome shotgun (WGS) entry which is preliminary data.</text>
</comment>
<gene>
    <name evidence="2" type="ORF">A2722_00810</name>
</gene>
<dbReference type="AlphaFoldDB" id="A0A1F5PGU0"/>
<dbReference type="STRING" id="1817828.A2722_00810"/>
<name>A0A1F5PGU0_9BACT</name>
<evidence type="ECO:0000313" key="3">
    <source>
        <dbReference type="Proteomes" id="UP000178377"/>
    </source>
</evidence>
<proteinExistence type="predicted"/>
<keyword evidence="1" id="KW-0472">Membrane</keyword>
<organism evidence="2 3">
    <name type="scientific">Candidatus Doudnabacteria bacterium RIFCSPHIGHO2_01_FULL_50_11</name>
    <dbReference type="NCBI Taxonomy" id="1817828"/>
    <lineage>
        <taxon>Bacteria</taxon>
        <taxon>Candidatus Doudnaibacteriota</taxon>
    </lineage>
</organism>
<accession>A0A1F5PGU0</accession>
<protein>
    <submittedName>
        <fullName evidence="2">Uncharacterized protein</fullName>
    </submittedName>
</protein>
<keyword evidence="1" id="KW-1133">Transmembrane helix</keyword>
<feature type="transmembrane region" description="Helical" evidence="1">
    <location>
        <begin position="73"/>
        <end position="105"/>
    </location>
</feature>
<feature type="transmembrane region" description="Helical" evidence="1">
    <location>
        <begin position="126"/>
        <end position="147"/>
    </location>
</feature>
<reference evidence="2 3" key="1">
    <citation type="journal article" date="2016" name="Nat. Commun.">
        <title>Thousands of microbial genomes shed light on interconnected biogeochemical processes in an aquifer system.</title>
        <authorList>
            <person name="Anantharaman K."/>
            <person name="Brown C.T."/>
            <person name="Hug L.A."/>
            <person name="Sharon I."/>
            <person name="Castelle C.J."/>
            <person name="Probst A.J."/>
            <person name="Thomas B.C."/>
            <person name="Singh A."/>
            <person name="Wilkins M.J."/>
            <person name="Karaoz U."/>
            <person name="Brodie E.L."/>
            <person name="Williams K.H."/>
            <person name="Hubbard S.S."/>
            <person name="Banfield J.F."/>
        </authorList>
    </citation>
    <scope>NUCLEOTIDE SEQUENCE [LARGE SCALE GENOMIC DNA]</scope>
</reference>
<dbReference type="EMBL" id="MFEO01000029">
    <property type="protein sequence ID" value="OGE88872.1"/>
    <property type="molecule type" value="Genomic_DNA"/>
</dbReference>
<dbReference type="Proteomes" id="UP000178377">
    <property type="component" value="Unassembled WGS sequence"/>
</dbReference>
<keyword evidence="1" id="KW-0812">Transmembrane</keyword>
<feature type="transmembrane region" description="Helical" evidence="1">
    <location>
        <begin position="16"/>
        <end position="34"/>
    </location>
</feature>
<sequence length="312" mass="34298">MEERFNSQSVRKMLKLAAACVAYTGLWLLLLFMSGNFLKDSGVRDAILPAALLAGVIPFVTLAAIVISKRLFLAISFLLSVIALTAFPLNFYGLISVSVIFLGLWRAVARTKFELANNVKFTPSKIVSRVASVVLVAYLLAISVQVYSQIADRIAYDELGFYQQIAGGVTARALPIIERQLPGFHATSTLDEYLVESLRNSQPQNIQSVPQADIDKSRADLLERLGISVSGQDPVADVIRSAIAIKLQELSAPYRQFLPALYTLAIFSLLRLAGYVVTAVSLLWGAAVFWLLRMTKFLKVTTAQIMAEHVEI</sequence>
<evidence type="ECO:0000256" key="1">
    <source>
        <dbReference type="SAM" id="Phobius"/>
    </source>
</evidence>